<organism evidence="3 4">
    <name type="scientific">Uliginosibacterium sediminicola</name>
    <dbReference type="NCBI Taxonomy" id="2024550"/>
    <lineage>
        <taxon>Bacteria</taxon>
        <taxon>Pseudomonadati</taxon>
        <taxon>Pseudomonadota</taxon>
        <taxon>Betaproteobacteria</taxon>
        <taxon>Rhodocyclales</taxon>
        <taxon>Zoogloeaceae</taxon>
        <taxon>Uliginosibacterium</taxon>
    </lineage>
</organism>
<evidence type="ECO:0000313" key="3">
    <source>
        <dbReference type="EMBL" id="MEN3069709.1"/>
    </source>
</evidence>
<comment type="caution">
    <text evidence="3">The sequence shown here is derived from an EMBL/GenBank/DDBJ whole genome shotgun (WGS) entry which is preliminary data.</text>
</comment>
<dbReference type="SUPFAM" id="SSF54001">
    <property type="entry name" value="Cysteine proteinases"/>
    <property type="match status" value="1"/>
</dbReference>
<dbReference type="RefSeq" id="WP_345920479.1">
    <property type="nucleotide sequence ID" value="NZ_JBDIVE010000008.1"/>
</dbReference>
<evidence type="ECO:0000259" key="2">
    <source>
        <dbReference type="SMART" id="SM00460"/>
    </source>
</evidence>
<name>A0ABU9Z0W5_9RHOO</name>
<dbReference type="Pfam" id="PF01841">
    <property type="entry name" value="Transglut_core"/>
    <property type="match status" value="1"/>
</dbReference>
<feature type="transmembrane region" description="Helical" evidence="1">
    <location>
        <begin position="59"/>
        <end position="77"/>
    </location>
</feature>
<dbReference type="SMART" id="SM00460">
    <property type="entry name" value="TGc"/>
    <property type="match status" value="1"/>
</dbReference>
<dbReference type="Proteomes" id="UP001410394">
    <property type="component" value="Unassembled WGS sequence"/>
</dbReference>
<sequence length="653" mass="72773">MTEAARIPRALQLQLCALAAITLWPYALFQPWYLSLLAALLIGWRAALAWQDRATPRRLVQLPLALVALALILFAYGNPVGRLPGLAALCQLLPLKLLETQRTRDIRVTLLLAFFLIVGMFLHEQSAIVAIAAGAASLFAIACAARTQRPALPLGESLRLGGRLLGLGLPLMLLLFLLFPRIEGPLWGMPLDAYTGSTGLSDRMDSASISKLVPTGGIAFRASFKGAIPPPAERYWRGPVLGLFNGEEWRPLLAPPRSRASYEEIGRSWDYSITLEPNNLRWLLSLDYPLRSDSGRFSYDNGLIASAPVRQRTRYNLRSYPDIVVGLNESAELLEIMQRLPPGFNPRAIASGEEIGGRWLRAPERLRAVIDLMRSRSLQYTLSPPPTGRNSVDDFLFVTRSGFCEHFAAAFVVLARAAGLSARVVTGYQGGEVNPLDGTLVVRQSDAHAWAEVWLPERGWLRVDPTAESFPRRIDERGLESSLPPSDALPFMVRTDIGWLRNLRYRWEALGNTWNLWVLGYNAQRQMAMLRSLGFADADWRMLVSLMAGSAGLWLLWLIWRLAPKYARADALDRSWQRFCKQMARRGHARHSWETPAAYAARLSLQYPAQADNLQGIAELYARLRYGKLAAHADDISTLRARIKTLSASLGST</sequence>
<keyword evidence="1" id="KW-0472">Membrane</keyword>
<dbReference type="EMBL" id="JBDIVE010000008">
    <property type="protein sequence ID" value="MEN3069709.1"/>
    <property type="molecule type" value="Genomic_DNA"/>
</dbReference>
<dbReference type="InterPro" id="IPR021878">
    <property type="entry name" value="TgpA_N"/>
</dbReference>
<feature type="transmembrane region" description="Helical" evidence="1">
    <location>
        <begin position="32"/>
        <end position="50"/>
    </location>
</feature>
<protein>
    <submittedName>
        <fullName evidence="3">DUF3488 and transglutaminase-like domain-containing protein</fullName>
    </submittedName>
</protein>
<feature type="transmembrane region" description="Helical" evidence="1">
    <location>
        <begin position="540"/>
        <end position="560"/>
    </location>
</feature>
<dbReference type="Pfam" id="PF13559">
    <property type="entry name" value="DUF4129"/>
    <property type="match status" value="1"/>
</dbReference>
<dbReference type="InterPro" id="IPR025403">
    <property type="entry name" value="TgpA-like_C"/>
</dbReference>
<dbReference type="InterPro" id="IPR038765">
    <property type="entry name" value="Papain-like_cys_pep_sf"/>
</dbReference>
<accession>A0ABU9Z0W5</accession>
<keyword evidence="1" id="KW-0812">Transmembrane</keyword>
<proteinExistence type="predicted"/>
<feature type="transmembrane region" description="Helical" evidence="1">
    <location>
        <begin position="106"/>
        <end position="122"/>
    </location>
</feature>
<dbReference type="InterPro" id="IPR002931">
    <property type="entry name" value="Transglutaminase-like"/>
</dbReference>
<feature type="transmembrane region" description="Helical" evidence="1">
    <location>
        <begin position="128"/>
        <end position="148"/>
    </location>
</feature>
<keyword evidence="4" id="KW-1185">Reference proteome</keyword>
<dbReference type="InterPro" id="IPR052901">
    <property type="entry name" value="Bact_TGase-like"/>
</dbReference>
<evidence type="ECO:0000256" key="1">
    <source>
        <dbReference type="SAM" id="Phobius"/>
    </source>
</evidence>
<feature type="transmembrane region" description="Helical" evidence="1">
    <location>
        <begin position="160"/>
        <end position="179"/>
    </location>
</feature>
<gene>
    <name evidence="3" type="ORF">ABDB84_14575</name>
</gene>
<dbReference type="PANTHER" id="PTHR42736">
    <property type="entry name" value="PROTEIN-GLUTAMINE GAMMA-GLUTAMYLTRANSFERASE"/>
    <property type="match status" value="1"/>
</dbReference>
<evidence type="ECO:0000313" key="4">
    <source>
        <dbReference type="Proteomes" id="UP001410394"/>
    </source>
</evidence>
<keyword evidence="1" id="KW-1133">Transmembrane helix</keyword>
<dbReference type="Pfam" id="PF11992">
    <property type="entry name" value="TgpA_N"/>
    <property type="match status" value="1"/>
</dbReference>
<dbReference type="Gene3D" id="3.10.620.30">
    <property type="match status" value="1"/>
</dbReference>
<feature type="domain" description="Transglutaminase-like" evidence="2">
    <location>
        <begin position="396"/>
        <end position="467"/>
    </location>
</feature>
<dbReference type="PANTHER" id="PTHR42736:SF1">
    <property type="entry name" value="PROTEIN-GLUTAMINE GAMMA-GLUTAMYLTRANSFERASE"/>
    <property type="match status" value="1"/>
</dbReference>
<reference evidence="3 4" key="1">
    <citation type="journal article" date="2018" name="Int. J. Syst. Evol. Microbiol.">
        <title>Uliginosibacterium sediminicola sp. nov., isolated from freshwater sediment.</title>
        <authorList>
            <person name="Hwang W.M."/>
            <person name="Kim S.M."/>
            <person name="Kang K."/>
            <person name="Ahn T.Y."/>
        </authorList>
    </citation>
    <scope>NUCLEOTIDE SEQUENCE [LARGE SCALE GENOMIC DNA]</scope>
    <source>
        <strain evidence="3 4">M1-21</strain>
    </source>
</reference>